<evidence type="ECO:0000313" key="2">
    <source>
        <dbReference type="EMBL" id="CAH1970265.1"/>
    </source>
</evidence>
<evidence type="ECO:0000256" key="1">
    <source>
        <dbReference type="SAM" id="MobiDB-lite"/>
    </source>
</evidence>
<protein>
    <submittedName>
        <fullName evidence="2">Uncharacterized protein</fullName>
    </submittedName>
</protein>
<proteinExistence type="predicted"/>
<reference evidence="2" key="1">
    <citation type="submission" date="2022-03" db="EMBL/GenBank/DDBJ databases">
        <authorList>
            <person name="Sayadi A."/>
        </authorList>
    </citation>
    <scope>NUCLEOTIDE SEQUENCE</scope>
</reference>
<evidence type="ECO:0000313" key="3">
    <source>
        <dbReference type="Proteomes" id="UP001152888"/>
    </source>
</evidence>
<dbReference type="Proteomes" id="UP001152888">
    <property type="component" value="Unassembled WGS sequence"/>
</dbReference>
<name>A0A9P0P7D9_ACAOB</name>
<sequence>MWNFSSCVNPLLDRLPRTIDQTALQDSFLQSLEAKRLEWTNGGTTKRRRTKLTITPGKSVTEELTR</sequence>
<keyword evidence="3" id="KW-1185">Reference proteome</keyword>
<dbReference type="OrthoDB" id="550575at2759"/>
<comment type="caution">
    <text evidence="2">The sequence shown here is derived from an EMBL/GenBank/DDBJ whole genome shotgun (WGS) entry which is preliminary data.</text>
</comment>
<accession>A0A9P0P7D9</accession>
<feature type="region of interest" description="Disordered" evidence="1">
    <location>
        <begin position="43"/>
        <end position="66"/>
    </location>
</feature>
<dbReference type="AlphaFoldDB" id="A0A9P0P7D9"/>
<gene>
    <name evidence="2" type="ORF">ACAOBT_LOCUS8838</name>
</gene>
<dbReference type="EMBL" id="CAKOFQ010006773">
    <property type="protein sequence ID" value="CAH1970265.1"/>
    <property type="molecule type" value="Genomic_DNA"/>
</dbReference>
<organism evidence="2 3">
    <name type="scientific">Acanthoscelides obtectus</name>
    <name type="common">Bean weevil</name>
    <name type="synonym">Bruchus obtectus</name>
    <dbReference type="NCBI Taxonomy" id="200917"/>
    <lineage>
        <taxon>Eukaryota</taxon>
        <taxon>Metazoa</taxon>
        <taxon>Ecdysozoa</taxon>
        <taxon>Arthropoda</taxon>
        <taxon>Hexapoda</taxon>
        <taxon>Insecta</taxon>
        <taxon>Pterygota</taxon>
        <taxon>Neoptera</taxon>
        <taxon>Endopterygota</taxon>
        <taxon>Coleoptera</taxon>
        <taxon>Polyphaga</taxon>
        <taxon>Cucujiformia</taxon>
        <taxon>Chrysomeloidea</taxon>
        <taxon>Chrysomelidae</taxon>
        <taxon>Bruchinae</taxon>
        <taxon>Bruchini</taxon>
        <taxon>Acanthoscelides</taxon>
    </lineage>
</organism>